<proteinExistence type="predicted"/>
<dbReference type="Gene3D" id="2.40.50.90">
    <property type="match status" value="1"/>
</dbReference>
<organism evidence="1">
    <name type="scientific">Timema tahoe</name>
    <dbReference type="NCBI Taxonomy" id="61484"/>
    <lineage>
        <taxon>Eukaryota</taxon>
        <taxon>Metazoa</taxon>
        <taxon>Ecdysozoa</taxon>
        <taxon>Arthropoda</taxon>
        <taxon>Hexapoda</taxon>
        <taxon>Insecta</taxon>
        <taxon>Pterygota</taxon>
        <taxon>Neoptera</taxon>
        <taxon>Polyneoptera</taxon>
        <taxon>Phasmatodea</taxon>
        <taxon>Timematodea</taxon>
        <taxon>Timematoidea</taxon>
        <taxon>Timematidae</taxon>
        <taxon>Timema</taxon>
    </lineage>
</organism>
<sequence>MGLPSDEKPGEPLPPRVKGSRPLYDIPWMFEAREFLRKKLIGKRVNVVVDYIQAAKDNFPEKTGCTITIGGV</sequence>
<evidence type="ECO:0000313" key="1">
    <source>
        <dbReference type="EMBL" id="CAD7459293.1"/>
    </source>
</evidence>
<name>A0A7R9IJ46_9NEOP</name>
<gene>
    <name evidence="1" type="ORF">TTEB3V08_LOCUS7251</name>
</gene>
<dbReference type="AlphaFoldDB" id="A0A7R9IJ46"/>
<accession>A0A7R9IJ46</accession>
<protein>
    <submittedName>
        <fullName evidence="1">Uncharacterized protein</fullName>
    </submittedName>
</protein>
<dbReference type="SUPFAM" id="SSF50199">
    <property type="entry name" value="Staphylococcal nuclease"/>
    <property type="match status" value="1"/>
</dbReference>
<dbReference type="EMBL" id="OE002766">
    <property type="protein sequence ID" value="CAD7459293.1"/>
    <property type="molecule type" value="Genomic_DNA"/>
</dbReference>
<reference evidence="1" key="1">
    <citation type="submission" date="2020-11" db="EMBL/GenBank/DDBJ databases">
        <authorList>
            <person name="Tran Van P."/>
        </authorList>
    </citation>
    <scope>NUCLEOTIDE SEQUENCE</scope>
</reference>
<dbReference type="InterPro" id="IPR035437">
    <property type="entry name" value="SNase_OB-fold_sf"/>
</dbReference>